<dbReference type="PANTHER" id="PTHR43441">
    <property type="entry name" value="RIBOSOMAL-PROTEIN-SERINE ACETYLTRANSFERASE"/>
    <property type="match status" value="1"/>
</dbReference>
<keyword evidence="4" id="KW-1185">Reference proteome</keyword>
<feature type="compositionally biased region" description="Polar residues" evidence="1">
    <location>
        <begin position="1"/>
        <end position="10"/>
    </location>
</feature>
<evidence type="ECO:0000313" key="3">
    <source>
        <dbReference type="EMBL" id="KZT63910.1"/>
    </source>
</evidence>
<evidence type="ECO:0000313" key="4">
    <source>
        <dbReference type="Proteomes" id="UP000076727"/>
    </source>
</evidence>
<sequence length="267" mass="30036">MSLPFVNNYTPPKPCSNPDPEAVLASREPYDINFSFPLHLDTLACPTVRLTPFVPTLHARTFWEPIGTQARELFKYYPFRLDTLAHFLSAVETRRQHPDNCVFAIFDRTRRPDGADSEDGRLAGVMALINTSMQHMNTEIGLVVVLPAFQGTHVARTALGLLLRYCLQTPAASPPGLGLRRVRWSAHPRNKPSIGLAKRMGFREEGILRWTFVIPDVEEMKREARVLEREGEEGWGRDSVCLAICWDDWDNGAGATVESLLQQPLVA</sequence>
<dbReference type="AlphaFoldDB" id="A0A165L3V7"/>
<dbReference type="SUPFAM" id="SSF55729">
    <property type="entry name" value="Acyl-CoA N-acyltransferases (Nat)"/>
    <property type="match status" value="1"/>
</dbReference>
<feature type="region of interest" description="Disordered" evidence="1">
    <location>
        <begin position="1"/>
        <end position="20"/>
    </location>
</feature>
<dbReference type="Gene3D" id="3.40.630.30">
    <property type="match status" value="1"/>
</dbReference>
<name>A0A165L3V7_9APHY</name>
<gene>
    <name evidence="3" type="ORF">DAEQUDRAFT_73681</name>
</gene>
<dbReference type="Pfam" id="PF13302">
    <property type="entry name" value="Acetyltransf_3"/>
    <property type="match status" value="1"/>
</dbReference>
<feature type="domain" description="N-acetyltransferase" evidence="2">
    <location>
        <begin position="74"/>
        <end position="225"/>
    </location>
</feature>
<dbReference type="InterPro" id="IPR016181">
    <property type="entry name" value="Acyl_CoA_acyltransferase"/>
</dbReference>
<dbReference type="InterPro" id="IPR000182">
    <property type="entry name" value="GNAT_dom"/>
</dbReference>
<evidence type="ECO:0000256" key="1">
    <source>
        <dbReference type="SAM" id="MobiDB-lite"/>
    </source>
</evidence>
<proteinExistence type="predicted"/>
<dbReference type="EMBL" id="KV429150">
    <property type="protein sequence ID" value="KZT63910.1"/>
    <property type="molecule type" value="Genomic_DNA"/>
</dbReference>
<protein>
    <submittedName>
        <fullName evidence="3">Acyl-CoA N-acyltransferase</fullName>
    </submittedName>
</protein>
<dbReference type="PROSITE" id="PS51186">
    <property type="entry name" value="GNAT"/>
    <property type="match status" value="1"/>
</dbReference>
<dbReference type="CDD" id="cd04301">
    <property type="entry name" value="NAT_SF"/>
    <property type="match status" value="1"/>
</dbReference>
<dbReference type="STRING" id="1314783.A0A165L3V7"/>
<accession>A0A165L3V7</accession>
<dbReference type="Proteomes" id="UP000076727">
    <property type="component" value="Unassembled WGS sequence"/>
</dbReference>
<dbReference type="GO" id="GO:0008999">
    <property type="term" value="F:protein-N-terminal-alanine acetyltransferase activity"/>
    <property type="evidence" value="ECO:0007669"/>
    <property type="project" value="TreeGrafter"/>
</dbReference>
<dbReference type="GO" id="GO:1990189">
    <property type="term" value="F:protein N-terminal-serine acetyltransferase activity"/>
    <property type="evidence" value="ECO:0007669"/>
    <property type="project" value="TreeGrafter"/>
</dbReference>
<dbReference type="PANTHER" id="PTHR43441:SF5">
    <property type="entry name" value="FAMILY ACETYLTRANSFERASE, PUTATIVE-RELATED"/>
    <property type="match status" value="1"/>
</dbReference>
<keyword evidence="3" id="KW-0808">Transferase</keyword>
<dbReference type="InterPro" id="IPR051908">
    <property type="entry name" value="Ribosomal_N-acetyltransferase"/>
</dbReference>
<keyword evidence="3" id="KW-0012">Acyltransferase</keyword>
<reference evidence="3 4" key="1">
    <citation type="journal article" date="2016" name="Mol. Biol. Evol.">
        <title>Comparative Genomics of Early-Diverging Mushroom-Forming Fungi Provides Insights into the Origins of Lignocellulose Decay Capabilities.</title>
        <authorList>
            <person name="Nagy L.G."/>
            <person name="Riley R."/>
            <person name="Tritt A."/>
            <person name="Adam C."/>
            <person name="Daum C."/>
            <person name="Floudas D."/>
            <person name="Sun H."/>
            <person name="Yadav J.S."/>
            <person name="Pangilinan J."/>
            <person name="Larsson K.H."/>
            <person name="Matsuura K."/>
            <person name="Barry K."/>
            <person name="Labutti K."/>
            <person name="Kuo R."/>
            <person name="Ohm R.A."/>
            <person name="Bhattacharya S.S."/>
            <person name="Shirouzu T."/>
            <person name="Yoshinaga Y."/>
            <person name="Martin F.M."/>
            <person name="Grigoriev I.V."/>
            <person name="Hibbett D.S."/>
        </authorList>
    </citation>
    <scope>NUCLEOTIDE SEQUENCE [LARGE SCALE GENOMIC DNA]</scope>
    <source>
        <strain evidence="3 4">L-15889</strain>
    </source>
</reference>
<organism evidence="3 4">
    <name type="scientific">Daedalea quercina L-15889</name>
    <dbReference type="NCBI Taxonomy" id="1314783"/>
    <lineage>
        <taxon>Eukaryota</taxon>
        <taxon>Fungi</taxon>
        <taxon>Dikarya</taxon>
        <taxon>Basidiomycota</taxon>
        <taxon>Agaricomycotina</taxon>
        <taxon>Agaricomycetes</taxon>
        <taxon>Polyporales</taxon>
        <taxon>Fomitopsis</taxon>
    </lineage>
</organism>
<dbReference type="OrthoDB" id="41238at2759"/>
<evidence type="ECO:0000259" key="2">
    <source>
        <dbReference type="PROSITE" id="PS51186"/>
    </source>
</evidence>